<dbReference type="GO" id="GO:0005829">
    <property type="term" value="C:cytosol"/>
    <property type="evidence" value="ECO:0007669"/>
    <property type="project" value="TreeGrafter"/>
</dbReference>
<dbReference type="PANTHER" id="PTHR46832:SF1">
    <property type="entry name" value="5'-METHYLTHIOADENOSINE_S-ADENOSYLHOMOCYSTEINE NUCLEOSIDASE"/>
    <property type="match status" value="1"/>
</dbReference>
<dbReference type="EMBL" id="SZWF01000003">
    <property type="protein sequence ID" value="KAA9395123.1"/>
    <property type="molecule type" value="Genomic_DNA"/>
</dbReference>
<dbReference type="GO" id="GO:0008930">
    <property type="term" value="F:methylthioadenosine nucleosidase activity"/>
    <property type="evidence" value="ECO:0007669"/>
    <property type="project" value="TreeGrafter"/>
</dbReference>
<evidence type="ECO:0000313" key="3">
    <source>
        <dbReference type="Proteomes" id="UP000325957"/>
    </source>
</evidence>
<dbReference type="GO" id="GO:0008782">
    <property type="term" value="F:adenosylhomocysteine nucleosidase activity"/>
    <property type="evidence" value="ECO:0007669"/>
    <property type="project" value="TreeGrafter"/>
</dbReference>
<dbReference type="InterPro" id="IPR000845">
    <property type="entry name" value="Nucleoside_phosphorylase_d"/>
</dbReference>
<keyword evidence="3" id="KW-1185">Reference proteome</keyword>
<dbReference type="Pfam" id="PF01048">
    <property type="entry name" value="PNP_UDP_1"/>
    <property type="match status" value="1"/>
</dbReference>
<evidence type="ECO:0000313" key="2">
    <source>
        <dbReference type="EMBL" id="KAA9395123.1"/>
    </source>
</evidence>
<proteinExistence type="predicted"/>
<protein>
    <submittedName>
        <fullName evidence="2">Nucleosidase</fullName>
    </submittedName>
</protein>
<accession>A0A5J5KZX2</accession>
<dbReference type="GO" id="GO:0019284">
    <property type="term" value="P:L-methionine salvage from S-adenosylmethionine"/>
    <property type="evidence" value="ECO:0007669"/>
    <property type="project" value="TreeGrafter"/>
</dbReference>
<organism evidence="2 3">
    <name type="scientific">Kocuria coralli</name>
    <dbReference type="NCBI Taxonomy" id="1461025"/>
    <lineage>
        <taxon>Bacteria</taxon>
        <taxon>Bacillati</taxon>
        <taxon>Actinomycetota</taxon>
        <taxon>Actinomycetes</taxon>
        <taxon>Micrococcales</taxon>
        <taxon>Micrococcaceae</taxon>
        <taxon>Kocuria</taxon>
    </lineage>
</organism>
<dbReference type="Gene3D" id="3.40.50.1580">
    <property type="entry name" value="Nucleoside phosphorylase domain"/>
    <property type="match status" value="1"/>
</dbReference>
<name>A0A5J5KZX2_9MICC</name>
<sequence length="196" mass="20547">MTALLVIAAHPAETAYLPPDTDVVLTGIGMSRAATVTTRAIMERAPREEDRQDLTVVNLGSCGGLKPGADGIFEPSTVLNRDIDADLMRAMGSAPDDIIELREVGQAGDGSVLATGDSFVAGGPARDALIRRADLVDMEGFAIAVACRELGVALRMVKHVSDDAGDQALEWDDRVDASARALAQWLAAYRAGEASA</sequence>
<dbReference type="SUPFAM" id="SSF53167">
    <property type="entry name" value="Purine and uridine phosphorylases"/>
    <property type="match status" value="1"/>
</dbReference>
<dbReference type="NCBIfam" id="NF004168">
    <property type="entry name" value="PRK05634.1"/>
    <property type="match status" value="1"/>
</dbReference>
<gene>
    <name evidence="2" type="ORF">FCK90_04270</name>
</gene>
<feature type="domain" description="Nucleoside phosphorylase" evidence="1">
    <location>
        <begin position="112"/>
        <end position="187"/>
    </location>
</feature>
<dbReference type="Proteomes" id="UP000325957">
    <property type="component" value="Unassembled WGS sequence"/>
</dbReference>
<dbReference type="OrthoDB" id="3852236at2"/>
<dbReference type="RefSeq" id="WP_158033047.1">
    <property type="nucleotide sequence ID" value="NZ_ML708612.1"/>
</dbReference>
<reference evidence="2 3" key="1">
    <citation type="submission" date="2019-05" db="EMBL/GenBank/DDBJ databases">
        <title>Kocuria coralli sp. nov., a novel actinobacterium isolated from coral reef seawater.</title>
        <authorList>
            <person name="Li J."/>
        </authorList>
    </citation>
    <scope>NUCLEOTIDE SEQUENCE [LARGE SCALE GENOMIC DNA]</scope>
    <source>
        <strain evidence="2 3">SCSIO 13007</strain>
    </source>
</reference>
<dbReference type="AlphaFoldDB" id="A0A5J5KZX2"/>
<comment type="caution">
    <text evidence="2">The sequence shown here is derived from an EMBL/GenBank/DDBJ whole genome shotgun (WGS) entry which is preliminary data.</text>
</comment>
<dbReference type="GO" id="GO:0009116">
    <property type="term" value="P:nucleoside metabolic process"/>
    <property type="evidence" value="ECO:0007669"/>
    <property type="project" value="InterPro"/>
</dbReference>
<dbReference type="InterPro" id="IPR035994">
    <property type="entry name" value="Nucleoside_phosphorylase_sf"/>
</dbReference>
<dbReference type="PANTHER" id="PTHR46832">
    <property type="entry name" value="5'-METHYLTHIOADENOSINE/S-ADENOSYLHOMOCYSTEINE NUCLEOSIDASE"/>
    <property type="match status" value="1"/>
</dbReference>
<evidence type="ECO:0000259" key="1">
    <source>
        <dbReference type="Pfam" id="PF01048"/>
    </source>
</evidence>